<dbReference type="OrthoDB" id="10658518at2759"/>
<protein>
    <submittedName>
        <fullName evidence="2">Uncharacterized protein</fullName>
    </submittedName>
</protein>
<keyword evidence="3" id="KW-1185">Reference proteome</keyword>
<sequence>MQHFKTKSKTSGRTFAARHETGRNPSEIGNREMCTERSVRYRVQKHELSIAWDIELSHLKRTYHGHMDEVEELERTAISTQLVGTSERKEISAEAQFQDGSYYESPRSMHVDLLGTDRRTADVASGNDDTTITLKVFSVCLTEDAPVYGQRSGLPAFLQLQLAGQTEVVGNFNLASQPDTAVEINLTTVLPISSIMQAAILSAFRRGSYCDMVISVCLENSSDERGLPIVLAKAGFRFLRVLDVSLEPERVDLTRTYIGLLRNGEPADPTRLIGEVGSHSIWALPADCLEISKRTGMIGLD</sequence>
<name>A0A1D1VGQ8_RAMVA</name>
<evidence type="ECO:0000256" key="1">
    <source>
        <dbReference type="SAM" id="MobiDB-lite"/>
    </source>
</evidence>
<gene>
    <name evidence="2" type="primary">RvY_10026-1</name>
    <name evidence="2" type="synonym">RvY_10026.1</name>
    <name evidence="2" type="ORF">RvY_10026</name>
</gene>
<dbReference type="Proteomes" id="UP000186922">
    <property type="component" value="Unassembled WGS sequence"/>
</dbReference>
<accession>A0A1D1VGQ8</accession>
<feature type="region of interest" description="Disordered" evidence="1">
    <location>
        <begin position="1"/>
        <end position="31"/>
    </location>
</feature>
<proteinExistence type="predicted"/>
<feature type="compositionally biased region" description="Basic residues" evidence="1">
    <location>
        <begin position="1"/>
        <end position="10"/>
    </location>
</feature>
<dbReference type="EMBL" id="BDGG01000005">
    <property type="protein sequence ID" value="GAU98957.1"/>
    <property type="molecule type" value="Genomic_DNA"/>
</dbReference>
<reference evidence="2 3" key="1">
    <citation type="journal article" date="2016" name="Nat. Commun.">
        <title>Extremotolerant tardigrade genome and improved radiotolerance of human cultured cells by tardigrade-unique protein.</title>
        <authorList>
            <person name="Hashimoto T."/>
            <person name="Horikawa D.D."/>
            <person name="Saito Y."/>
            <person name="Kuwahara H."/>
            <person name="Kozuka-Hata H."/>
            <person name="Shin-I T."/>
            <person name="Minakuchi Y."/>
            <person name="Ohishi K."/>
            <person name="Motoyama A."/>
            <person name="Aizu T."/>
            <person name="Enomoto A."/>
            <person name="Kondo K."/>
            <person name="Tanaka S."/>
            <person name="Hara Y."/>
            <person name="Koshikawa S."/>
            <person name="Sagara H."/>
            <person name="Miura T."/>
            <person name="Yokobori S."/>
            <person name="Miyagawa K."/>
            <person name="Suzuki Y."/>
            <person name="Kubo T."/>
            <person name="Oyama M."/>
            <person name="Kohara Y."/>
            <person name="Fujiyama A."/>
            <person name="Arakawa K."/>
            <person name="Katayama T."/>
            <person name="Toyoda A."/>
            <person name="Kunieda T."/>
        </authorList>
    </citation>
    <scope>NUCLEOTIDE SEQUENCE [LARGE SCALE GENOMIC DNA]</scope>
    <source>
        <strain evidence="2 3">YOKOZUNA-1</strain>
    </source>
</reference>
<evidence type="ECO:0000313" key="2">
    <source>
        <dbReference type="EMBL" id="GAU98957.1"/>
    </source>
</evidence>
<evidence type="ECO:0000313" key="3">
    <source>
        <dbReference type="Proteomes" id="UP000186922"/>
    </source>
</evidence>
<comment type="caution">
    <text evidence="2">The sequence shown here is derived from an EMBL/GenBank/DDBJ whole genome shotgun (WGS) entry which is preliminary data.</text>
</comment>
<organism evidence="2 3">
    <name type="scientific">Ramazzottius varieornatus</name>
    <name type="common">Water bear</name>
    <name type="synonym">Tardigrade</name>
    <dbReference type="NCBI Taxonomy" id="947166"/>
    <lineage>
        <taxon>Eukaryota</taxon>
        <taxon>Metazoa</taxon>
        <taxon>Ecdysozoa</taxon>
        <taxon>Tardigrada</taxon>
        <taxon>Eutardigrada</taxon>
        <taxon>Parachela</taxon>
        <taxon>Hypsibioidea</taxon>
        <taxon>Ramazzottiidae</taxon>
        <taxon>Ramazzottius</taxon>
    </lineage>
</organism>
<dbReference type="AlphaFoldDB" id="A0A1D1VGQ8"/>